<gene>
    <name evidence="2" type="primary">NPAB_0</name>
    <name evidence="2" type="ORF">CM83_23722</name>
</gene>
<feature type="signal peptide" evidence="1">
    <location>
        <begin position="1"/>
        <end position="26"/>
    </location>
</feature>
<keyword evidence="1" id="KW-0732">Signal</keyword>
<feature type="chain" id="PRO_5002052909" evidence="1">
    <location>
        <begin position="27"/>
        <end position="136"/>
    </location>
</feature>
<feature type="non-terminal residue" evidence="2">
    <location>
        <position position="1"/>
    </location>
</feature>
<accession>A0A0A9XFQ5</accession>
<sequence length="136" mass="14984">GLPANMRSATAVFLVAVAAILATTSCQRYRSIIAPLSMTCQELCVGPGCNTEPEVEECSEWGHTKICGRRICYKGPDEVCGMPYNRYGLCAENLHCHHGGSIIGKCKGCVYVNGVSNCSHYEHSFTDPRSHHHYRY</sequence>
<proteinExistence type="predicted"/>
<name>A0A0A9XFQ5_LYGHE</name>
<protein>
    <submittedName>
        <fullName evidence="2">Neuroparsin-A</fullName>
    </submittedName>
</protein>
<dbReference type="EMBL" id="GBHO01027674">
    <property type="protein sequence ID" value="JAG15930.1"/>
    <property type="molecule type" value="Transcribed_RNA"/>
</dbReference>
<dbReference type="AlphaFoldDB" id="A0A0A9XFQ5"/>
<reference evidence="2" key="1">
    <citation type="journal article" date="2014" name="PLoS ONE">
        <title>Transcriptome-Based Identification of ABC Transporters in the Western Tarnished Plant Bug Lygus hesperus.</title>
        <authorList>
            <person name="Hull J.J."/>
            <person name="Chaney K."/>
            <person name="Geib S.M."/>
            <person name="Fabrick J.A."/>
            <person name="Brent C.S."/>
            <person name="Walsh D."/>
            <person name="Lavine L.C."/>
        </authorList>
    </citation>
    <scope>NUCLEOTIDE SEQUENCE</scope>
</reference>
<evidence type="ECO:0000313" key="2">
    <source>
        <dbReference type="EMBL" id="JAG15930.1"/>
    </source>
</evidence>
<organism evidence="2">
    <name type="scientific">Lygus hesperus</name>
    <name type="common">Western plant bug</name>
    <dbReference type="NCBI Taxonomy" id="30085"/>
    <lineage>
        <taxon>Eukaryota</taxon>
        <taxon>Metazoa</taxon>
        <taxon>Ecdysozoa</taxon>
        <taxon>Arthropoda</taxon>
        <taxon>Hexapoda</taxon>
        <taxon>Insecta</taxon>
        <taxon>Pterygota</taxon>
        <taxon>Neoptera</taxon>
        <taxon>Paraneoptera</taxon>
        <taxon>Hemiptera</taxon>
        <taxon>Heteroptera</taxon>
        <taxon>Panheteroptera</taxon>
        <taxon>Cimicomorpha</taxon>
        <taxon>Miridae</taxon>
        <taxon>Mirini</taxon>
        <taxon>Lygus</taxon>
    </lineage>
</organism>
<reference evidence="2" key="2">
    <citation type="submission" date="2014-07" db="EMBL/GenBank/DDBJ databases">
        <authorList>
            <person name="Hull J."/>
        </authorList>
    </citation>
    <scope>NUCLEOTIDE SEQUENCE</scope>
</reference>
<evidence type="ECO:0000256" key="1">
    <source>
        <dbReference type="SAM" id="SignalP"/>
    </source>
</evidence>